<accession>A0A6S7HXZ0</accession>
<evidence type="ECO:0000256" key="2">
    <source>
        <dbReference type="ARBA" id="ARBA00013194"/>
    </source>
</evidence>
<dbReference type="PANTHER" id="PTHR44927">
    <property type="entry name" value="FK506-BINDING PROTEIN 15"/>
    <property type="match status" value="1"/>
</dbReference>
<evidence type="ECO:0000313" key="7">
    <source>
        <dbReference type="EMBL" id="CAB4009557.1"/>
    </source>
</evidence>
<dbReference type="SUPFAM" id="SSF54534">
    <property type="entry name" value="FKBP-like"/>
    <property type="match status" value="1"/>
</dbReference>
<evidence type="ECO:0000256" key="5">
    <source>
        <dbReference type="PROSITE-ProRule" id="PRU00277"/>
    </source>
</evidence>
<feature type="compositionally biased region" description="Polar residues" evidence="6">
    <location>
        <begin position="291"/>
        <end position="300"/>
    </location>
</feature>
<evidence type="ECO:0000256" key="1">
    <source>
        <dbReference type="ARBA" id="ARBA00000971"/>
    </source>
</evidence>
<dbReference type="Proteomes" id="UP001152795">
    <property type="component" value="Unassembled WGS sequence"/>
</dbReference>
<dbReference type="EMBL" id="CACRXK020006490">
    <property type="protein sequence ID" value="CAB4009557.1"/>
    <property type="molecule type" value="Genomic_DNA"/>
</dbReference>
<proteinExistence type="predicted"/>
<dbReference type="InterPro" id="IPR001179">
    <property type="entry name" value="PPIase_FKBP_dom"/>
</dbReference>
<reference evidence="7" key="1">
    <citation type="submission" date="2020-04" db="EMBL/GenBank/DDBJ databases">
        <authorList>
            <person name="Alioto T."/>
            <person name="Alioto T."/>
            <person name="Gomez Garrido J."/>
        </authorList>
    </citation>
    <scope>NUCLEOTIDE SEQUENCE</scope>
    <source>
        <strain evidence="7">A484AB</strain>
    </source>
</reference>
<comment type="catalytic activity">
    <reaction evidence="1 5">
        <text>[protein]-peptidylproline (omega=180) = [protein]-peptidylproline (omega=0)</text>
        <dbReference type="Rhea" id="RHEA:16237"/>
        <dbReference type="Rhea" id="RHEA-COMP:10747"/>
        <dbReference type="Rhea" id="RHEA-COMP:10748"/>
        <dbReference type="ChEBI" id="CHEBI:83833"/>
        <dbReference type="ChEBI" id="CHEBI:83834"/>
        <dbReference type="EC" id="5.2.1.8"/>
    </reaction>
</comment>
<sequence>MFFNADDDDDFSPSFGASAGGKSKLSSLFGADQAAFNSSKNDSLTYTAPKQPKKQTASAGQETPPAVIHAVAVQVFKFVNGQYASQGKLGVAVLGNHVKKEYRLLVYAGKKQQVTSAKITSSFSFVVQANNYSSFYDDARSSWSLRFDSSQAVIDFAKQVGLARYNSTPGNLIKQDLQPGDGQAIESGDAIEVKYTGSLWTNNTFGKVFDSNATADKLFKLRPGKGKVIKGWEDGVLGMKKGGKRLLAIPPELAYGDKGVPSRVPPKSTLLFEVEISRVKFSKEKAVIQQCSDTTASTPPSAHEQSHKDDVNSSSSSGHS</sequence>
<keyword evidence="3 5" id="KW-0697">Rotamase</keyword>
<evidence type="ECO:0000256" key="6">
    <source>
        <dbReference type="SAM" id="MobiDB-lite"/>
    </source>
</evidence>
<dbReference type="EC" id="5.2.1.8" evidence="2 5"/>
<feature type="non-terminal residue" evidence="7">
    <location>
        <position position="320"/>
    </location>
</feature>
<evidence type="ECO:0000313" key="8">
    <source>
        <dbReference type="Proteomes" id="UP001152795"/>
    </source>
</evidence>
<keyword evidence="8" id="KW-1185">Reference proteome</keyword>
<dbReference type="PROSITE" id="PS50059">
    <property type="entry name" value="FKBP_PPIASE"/>
    <property type="match status" value="1"/>
</dbReference>
<dbReference type="GO" id="GO:0003755">
    <property type="term" value="F:peptidyl-prolyl cis-trans isomerase activity"/>
    <property type="evidence" value="ECO:0007669"/>
    <property type="project" value="UniProtKB-KW"/>
</dbReference>
<dbReference type="FunFam" id="3.10.50.40:FF:000006">
    <property type="entry name" value="Peptidyl-prolyl cis-trans isomerase"/>
    <property type="match status" value="1"/>
</dbReference>
<dbReference type="InterPro" id="IPR046357">
    <property type="entry name" value="PPIase_dom_sf"/>
</dbReference>
<feature type="region of interest" description="Disordered" evidence="6">
    <location>
        <begin position="41"/>
        <end position="61"/>
    </location>
</feature>
<dbReference type="OrthoDB" id="77911at2759"/>
<evidence type="ECO:0000256" key="4">
    <source>
        <dbReference type="ARBA" id="ARBA00023235"/>
    </source>
</evidence>
<dbReference type="PANTHER" id="PTHR44927:SF1">
    <property type="entry name" value="FK506-BINDING PROTEIN 15"/>
    <property type="match status" value="1"/>
</dbReference>
<gene>
    <name evidence="7" type="ORF">PACLA_8A058434</name>
</gene>
<dbReference type="AlphaFoldDB" id="A0A6S7HXZ0"/>
<organism evidence="7 8">
    <name type="scientific">Paramuricea clavata</name>
    <name type="common">Red gorgonian</name>
    <name type="synonym">Violescent sea-whip</name>
    <dbReference type="NCBI Taxonomy" id="317549"/>
    <lineage>
        <taxon>Eukaryota</taxon>
        <taxon>Metazoa</taxon>
        <taxon>Cnidaria</taxon>
        <taxon>Anthozoa</taxon>
        <taxon>Octocorallia</taxon>
        <taxon>Malacalcyonacea</taxon>
        <taxon>Plexauridae</taxon>
        <taxon>Paramuricea</taxon>
    </lineage>
</organism>
<dbReference type="Pfam" id="PF00254">
    <property type="entry name" value="FKBP_C"/>
    <property type="match status" value="1"/>
</dbReference>
<protein>
    <recommendedName>
        <fullName evidence="2 5">peptidylprolyl isomerase</fullName>
        <ecNumber evidence="2 5">5.2.1.8</ecNumber>
    </recommendedName>
</protein>
<feature type="region of interest" description="Disordered" evidence="6">
    <location>
        <begin position="291"/>
        <end position="320"/>
    </location>
</feature>
<name>A0A6S7HXZ0_PARCT</name>
<comment type="caution">
    <text evidence="7">The sequence shown here is derived from an EMBL/GenBank/DDBJ whole genome shotgun (WGS) entry which is preliminary data.</text>
</comment>
<keyword evidence="4 5" id="KW-0413">Isomerase</keyword>
<evidence type="ECO:0000256" key="3">
    <source>
        <dbReference type="ARBA" id="ARBA00023110"/>
    </source>
</evidence>
<dbReference type="Gene3D" id="3.10.50.40">
    <property type="match status" value="1"/>
</dbReference>